<dbReference type="PANTHER" id="PTHR47332">
    <property type="entry name" value="SET DOMAIN-CONTAINING PROTEIN 5"/>
    <property type="match status" value="1"/>
</dbReference>
<dbReference type="Gene3D" id="2.170.270.10">
    <property type="entry name" value="SET domain"/>
    <property type="match status" value="1"/>
</dbReference>
<dbReference type="GO" id="GO:0032259">
    <property type="term" value="P:methylation"/>
    <property type="evidence" value="ECO:0007669"/>
    <property type="project" value="UniProtKB-KW"/>
</dbReference>
<dbReference type="InterPro" id="IPR053185">
    <property type="entry name" value="SET_domain_protein"/>
</dbReference>
<dbReference type="AlphaFoldDB" id="A0A8H6JCY9"/>
<dbReference type="SUPFAM" id="SSF82199">
    <property type="entry name" value="SET domain"/>
    <property type="match status" value="1"/>
</dbReference>
<keyword evidence="3" id="KW-1185">Reference proteome</keyword>
<proteinExistence type="predicted"/>
<dbReference type="EMBL" id="WIGN01000081">
    <property type="protein sequence ID" value="KAF6810839.1"/>
    <property type="molecule type" value="Genomic_DNA"/>
</dbReference>
<dbReference type="InterPro" id="IPR001214">
    <property type="entry name" value="SET_dom"/>
</dbReference>
<keyword evidence="2" id="KW-0808">Transferase</keyword>
<dbReference type="CDD" id="cd20071">
    <property type="entry name" value="SET_SMYD"/>
    <property type="match status" value="1"/>
</dbReference>
<comment type="caution">
    <text evidence="2">The sequence shown here is derived from an EMBL/GenBank/DDBJ whole genome shotgun (WGS) entry which is preliminary data.</text>
</comment>
<gene>
    <name evidence="2" type="ORF">CSOJ01_06054</name>
</gene>
<reference evidence="2 3" key="1">
    <citation type="journal article" date="2020" name="Phytopathology">
        <title>Genome Sequence Resources of Colletotrichum truncatum, C. plurivorum, C. musicola, and C. sojae: Four Species Pathogenic to Soybean (Glycine max).</title>
        <authorList>
            <person name="Rogerio F."/>
            <person name="Boufleur T.R."/>
            <person name="Ciampi-Guillardi M."/>
            <person name="Sukno S.A."/>
            <person name="Thon M.R."/>
            <person name="Massola Junior N.S."/>
            <person name="Baroncelli R."/>
        </authorList>
    </citation>
    <scope>NUCLEOTIDE SEQUENCE [LARGE SCALE GENOMIC DNA]</scope>
    <source>
        <strain evidence="2 3">LFN0009</strain>
    </source>
</reference>
<sequence length="350" mass="38676">MCRSVGNPCMSFPFDNAPTRTFSSTSTTPLLTTGHLSFYPEPLFTTRTSGSKGRGIFATKRIPAGNLIAQEPPIVFLDRNWMEAVSSEQDRGALQAMAVEKLPAMTRRTVHELYAGSFEESLEYRILTNGYGISGGPAPNWPGLDSESDLGMVAVHANISWDWDALSHRLYAARDIALDEEITISYMNPIQTLRARQKFAKDVLGFECACSQCKAPGQFSNLSDDRINEILLLASYLENRQIAPAEPTAMAELLVGLYRQEGLHTLICKAYAIEAREWNGAGYEYQARKWAYESVQAGLTAAPRVGSISNSSQNKVNQTLFSKRPSNNKVPMTVGSLRKMYRVQAPTEVG</sequence>
<organism evidence="2 3">
    <name type="scientific">Colletotrichum sojae</name>
    <dbReference type="NCBI Taxonomy" id="2175907"/>
    <lineage>
        <taxon>Eukaryota</taxon>
        <taxon>Fungi</taxon>
        <taxon>Dikarya</taxon>
        <taxon>Ascomycota</taxon>
        <taxon>Pezizomycotina</taxon>
        <taxon>Sordariomycetes</taxon>
        <taxon>Hypocreomycetidae</taxon>
        <taxon>Glomerellales</taxon>
        <taxon>Glomerellaceae</taxon>
        <taxon>Colletotrichum</taxon>
        <taxon>Colletotrichum orchidearum species complex</taxon>
    </lineage>
</organism>
<keyword evidence="2" id="KW-0489">Methyltransferase</keyword>
<dbReference type="Proteomes" id="UP000652219">
    <property type="component" value="Unassembled WGS sequence"/>
</dbReference>
<evidence type="ECO:0000313" key="2">
    <source>
        <dbReference type="EMBL" id="KAF6810839.1"/>
    </source>
</evidence>
<evidence type="ECO:0000259" key="1">
    <source>
        <dbReference type="PROSITE" id="PS50280"/>
    </source>
</evidence>
<dbReference type="PROSITE" id="PS50280">
    <property type="entry name" value="SET"/>
    <property type="match status" value="1"/>
</dbReference>
<feature type="domain" description="SET" evidence="1">
    <location>
        <begin position="42"/>
        <end position="187"/>
    </location>
</feature>
<protein>
    <submittedName>
        <fullName evidence="2">Lysine methyltransferase</fullName>
    </submittedName>
</protein>
<accession>A0A8H6JCY9</accession>
<dbReference type="GO" id="GO:0008168">
    <property type="term" value="F:methyltransferase activity"/>
    <property type="evidence" value="ECO:0007669"/>
    <property type="project" value="UniProtKB-KW"/>
</dbReference>
<name>A0A8H6JCY9_9PEZI</name>
<dbReference type="PANTHER" id="PTHR47332:SF6">
    <property type="entry name" value="SET DOMAIN-CONTAINING PROTEIN"/>
    <property type="match status" value="1"/>
</dbReference>
<dbReference type="InterPro" id="IPR046341">
    <property type="entry name" value="SET_dom_sf"/>
</dbReference>
<dbReference type="Pfam" id="PF00856">
    <property type="entry name" value="SET"/>
    <property type="match status" value="1"/>
</dbReference>
<evidence type="ECO:0000313" key="3">
    <source>
        <dbReference type="Proteomes" id="UP000652219"/>
    </source>
</evidence>